<dbReference type="Gene3D" id="3.20.20.70">
    <property type="entry name" value="Aldolase class I"/>
    <property type="match status" value="1"/>
</dbReference>
<dbReference type="SUPFAM" id="SSF102114">
    <property type="entry name" value="Radical SAM enzymes"/>
    <property type="match status" value="1"/>
</dbReference>
<dbReference type="InterPro" id="IPR050377">
    <property type="entry name" value="Radical_SAM_PqqE_MftC-like"/>
</dbReference>
<keyword evidence="3" id="KW-0949">S-adenosyl-L-methionine</keyword>
<protein>
    <submittedName>
        <fullName evidence="9">Molybdopterin cofactor synthesis protein A</fullName>
    </submittedName>
</protein>
<dbReference type="PANTHER" id="PTHR11228:SF7">
    <property type="entry name" value="PQQA PEPTIDE CYCLASE"/>
    <property type="match status" value="1"/>
</dbReference>
<dbReference type="GO" id="GO:0046872">
    <property type="term" value="F:metal ion binding"/>
    <property type="evidence" value="ECO:0007669"/>
    <property type="project" value="UniProtKB-KW"/>
</dbReference>
<feature type="domain" description="4Fe4S-binding SPASM" evidence="8">
    <location>
        <begin position="259"/>
        <end position="332"/>
    </location>
</feature>
<keyword evidence="4" id="KW-0479">Metal-binding</keyword>
<feature type="domain" description="Radical SAM core" evidence="7">
    <location>
        <begin position="61"/>
        <end position="193"/>
    </location>
</feature>
<evidence type="ECO:0000256" key="5">
    <source>
        <dbReference type="ARBA" id="ARBA00023004"/>
    </source>
</evidence>
<dbReference type="Pfam" id="PF04055">
    <property type="entry name" value="Radical_SAM"/>
    <property type="match status" value="1"/>
</dbReference>
<dbReference type="RefSeq" id="WP_115012154.1">
    <property type="nucleotide sequence ID" value="NZ_UGHV01000001.1"/>
</dbReference>
<dbReference type="SFLD" id="SFLDG01067">
    <property type="entry name" value="SPASM/twitch_domain_containing"/>
    <property type="match status" value="1"/>
</dbReference>
<name>A0A377J647_9HELI</name>
<dbReference type="InterPro" id="IPR058240">
    <property type="entry name" value="rSAM_sf"/>
</dbReference>
<evidence type="ECO:0000256" key="6">
    <source>
        <dbReference type="ARBA" id="ARBA00023014"/>
    </source>
</evidence>
<proteinExistence type="predicted"/>
<dbReference type="SFLD" id="SFLDS00029">
    <property type="entry name" value="Radical_SAM"/>
    <property type="match status" value="1"/>
</dbReference>
<dbReference type="AlphaFoldDB" id="A0A377J647"/>
<comment type="cofactor">
    <cofactor evidence="1">
        <name>[4Fe-4S] cluster</name>
        <dbReference type="ChEBI" id="CHEBI:49883"/>
    </cofactor>
</comment>
<keyword evidence="2" id="KW-0004">4Fe-4S</keyword>
<dbReference type="CDD" id="cd01335">
    <property type="entry name" value="Radical_SAM"/>
    <property type="match status" value="1"/>
</dbReference>
<evidence type="ECO:0000313" key="10">
    <source>
        <dbReference type="Proteomes" id="UP000254841"/>
    </source>
</evidence>
<dbReference type="InterPro" id="IPR007197">
    <property type="entry name" value="rSAM"/>
</dbReference>
<keyword evidence="6" id="KW-0411">Iron-sulfur</keyword>
<evidence type="ECO:0000256" key="2">
    <source>
        <dbReference type="ARBA" id="ARBA00022485"/>
    </source>
</evidence>
<evidence type="ECO:0000259" key="8">
    <source>
        <dbReference type="Pfam" id="PF13186"/>
    </source>
</evidence>
<dbReference type="InterPro" id="IPR023885">
    <property type="entry name" value="4Fe4S-binding_SPASM_dom"/>
</dbReference>
<dbReference type="GO" id="GO:0051536">
    <property type="term" value="F:iron-sulfur cluster binding"/>
    <property type="evidence" value="ECO:0007669"/>
    <property type="project" value="UniProtKB-KW"/>
</dbReference>
<dbReference type="SFLD" id="SFLDG01387">
    <property type="entry name" value="BtrN-like_SPASM_domain_contain"/>
    <property type="match status" value="1"/>
</dbReference>
<evidence type="ECO:0000256" key="4">
    <source>
        <dbReference type="ARBA" id="ARBA00022723"/>
    </source>
</evidence>
<dbReference type="GO" id="GO:0003824">
    <property type="term" value="F:catalytic activity"/>
    <property type="evidence" value="ECO:0007669"/>
    <property type="project" value="InterPro"/>
</dbReference>
<accession>A0A377J647</accession>
<dbReference type="InterPro" id="IPR013785">
    <property type="entry name" value="Aldolase_TIM"/>
</dbReference>
<gene>
    <name evidence="9" type="ORF">NCTC12410_01812</name>
</gene>
<organism evidence="9 10">
    <name type="scientific">Helicobacter canis</name>
    <dbReference type="NCBI Taxonomy" id="29419"/>
    <lineage>
        <taxon>Bacteria</taxon>
        <taxon>Pseudomonadati</taxon>
        <taxon>Campylobacterota</taxon>
        <taxon>Epsilonproteobacteria</taxon>
        <taxon>Campylobacterales</taxon>
        <taxon>Helicobacteraceae</taxon>
        <taxon>Helicobacter</taxon>
    </lineage>
</organism>
<dbReference type="OrthoDB" id="9772409at2"/>
<dbReference type="PANTHER" id="PTHR11228">
    <property type="entry name" value="RADICAL SAM DOMAIN PROTEIN"/>
    <property type="match status" value="1"/>
</dbReference>
<dbReference type="Pfam" id="PF13186">
    <property type="entry name" value="SPASM"/>
    <property type="match status" value="1"/>
</dbReference>
<evidence type="ECO:0000313" key="9">
    <source>
        <dbReference type="EMBL" id="STO97967.1"/>
    </source>
</evidence>
<dbReference type="CDD" id="cd21109">
    <property type="entry name" value="SPASM"/>
    <property type="match status" value="1"/>
</dbReference>
<dbReference type="Proteomes" id="UP000254841">
    <property type="component" value="Unassembled WGS sequence"/>
</dbReference>
<reference evidence="9 10" key="1">
    <citation type="submission" date="2018-06" db="EMBL/GenBank/DDBJ databases">
        <authorList>
            <consortium name="Pathogen Informatics"/>
            <person name="Doyle S."/>
        </authorList>
    </citation>
    <scope>NUCLEOTIDE SEQUENCE [LARGE SCALE GENOMIC DNA]</scope>
    <source>
        <strain evidence="9 10">NCTC12410</strain>
    </source>
</reference>
<evidence type="ECO:0000256" key="3">
    <source>
        <dbReference type="ARBA" id="ARBA00022691"/>
    </source>
</evidence>
<evidence type="ECO:0000256" key="1">
    <source>
        <dbReference type="ARBA" id="ARBA00001966"/>
    </source>
</evidence>
<sequence length="340" mass="38540">MELQRNASELTGILGAEKIELLQAINDPILWRSYRDTYAKAQKLEVLTPYPLQIDFELNATCNLACPMCPLSMEHNAEKSHINFPYELFCKIIDDGVPKGLKAIKLNYLNEPLLRKDLERFITYAKKAGVLDVYFSSNGLLLNENRIRSLVDSGLDRLQISIDANSKDIYDIIRPGGDYKRVVENVLALLAYKKQRGSLTPLVRVNFVRTQRNEFELQDFLAFWQDKADMIGVQEMVLPTKSKETIRSKTTQKKHNFSCSFPYKQLVITAEGSVLPCCTFWGEKLALGNILESYKQSGRVDIEGFWLGEKMQELRALHKAGGFAKSAICKQCVLGAVDEA</sequence>
<dbReference type="EMBL" id="UGHV01000001">
    <property type="protein sequence ID" value="STO97967.1"/>
    <property type="molecule type" value="Genomic_DNA"/>
</dbReference>
<dbReference type="InterPro" id="IPR034391">
    <property type="entry name" value="AdoMet-like_SPASM_containing"/>
</dbReference>
<evidence type="ECO:0000259" key="7">
    <source>
        <dbReference type="Pfam" id="PF04055"/>
    </source>
</evidence>
<keyword evidence="5" id="KW-0408">Iron</keyword>